<gene>
    <name evidence="2" type="ORF">DAPPUDRAFT_102106</name>
</gene>
<dbReference type="PANTHER" id="PTHR33099">
    <property type="entry name" value="FE2OG DIOXYGENASE DOMAIN-CONTAINING PROTEIN"/>
    <property type="match status" value="1"/>
</dbReference>
<sequence length="1337" mass="152275">MAAPDELVEPTNSILTNQVSIEQERIVDRELLAKAVTLSSGARLIDFAFVKQISLTNFPLVGIMVADLVDSILIPVSLNDYSNLKRNSEKSFYGKGYNISCDTSLRDALEIDGSRVCPLTPENLDLSSLIIQHLGLPSNGLLNVQAKLRKLLLYEIGGHYIFDSNQFGTIGTVILQIPVEKGHEGGHWKVQHNGLSQTFMNDSKSDTNFYLSEFYGTCKHSMEKVTKGCNVALVFDLVCTNAKTTIPLDYPVILTALKEIKQSLNPWVLDFPEENLSNNEFLCLEKSWDKQVLYFDLQENYEKRDLKFQLLRGKDKNLAHLLQCCSFLDVHLVNLIQQEARIPQPHTADCVESSGNVGQEFSWQWIDTEDNIRNLAFKLDLEQQCVGPFRPHVNSSTVLQETEEMTQEEDSNSEMTTVKRYSYRSLLVIWPKHHSVWMYCRYGLPSLITRMENLLASTSQWQEEERKRVTRDLRQLVHYCCAQPKLVWTNLDMQKGELTWKLLYFCITLRAREEGLALLETLGADFEEQRQELLEISTEAFEGIQNELVAKAIAIFQCEVAGWVDMAELVKRMITPNRISKQLIPIIKLAECLLDVNCVEGAKMIGDAISTFFINMEHGGTATQASQASTVTLVCVKAYLGMVLTLETNPKTSDLTRMESFVIFFSRLRSSVQCRLVLDLEAPDTMLKMTLSSGFMFHDMCKILSTDCNFYAPPVKLNAEDLLKCYIRFGNVEWLQSLINKICRAPQPSEIAEKFNTAKINLLTAIISSSSLLELAESSVPAKSTMISLVKNYLLLLVDHFSTLIGKDYQVLVPETPDVDLPRRETLQKSLSSCILFFMRMDPINFSNESLYWSLISLLLAKLTIPQLFHFLIQLFQGFTTTQHGLKNGIIKHVCEFLLTRMKEKVTVMHSREDILNVTRCFIQTGSKSLIRSFLEQVCANEIIGFWTHTDKQKLFKLLVSSCDVWGQLSSSKKLIVLETCNYIVINGINDIIRKLDSPSASTTTTPILFECVQLFFLAEKNRFSDGLRCVAFVFQALVAKLSNSQLMDLVIGVYALEKDEYPAIKKISRLYSWYLDTCRRFFSLNFVPLVKREVEVIVKIFDCLLWLNDDISWKNFAFQVCESFPTEESNLFVVVIVSSDRFRKALLDSPPAYNAIITILNHWIDASVSKNEPPFIWKQQKAVVHGHPQVEAFLRSDEKRMSYYKFTSTKEAQHFCSELKANGPLNGFSVKATTRSKNSSSGKVAYCEILKNRSHHKHLLLEFEKRKSEVEGLKKLLASLLEERDKANLNPLELARLEETEESSSSCEIDSDFCIVYESSVVKRRKIDIPTFTVVD</sequence>
<dbReference type="eggNOG" id="ENOG502QWAB">
    <property type="taxonomic scope" value="Eukaryota"/>
</dbReference>
<evidence type="ECO:0000313" key="3">
    <source>
        <dbReference type="Proteomes" id="UP000000305"/>
    </source>
</evidence>
<reference evidence="2 3" key="1">
    <citation type="journal article" date="2011" name="Science">
        <title>The ecoresponsive genome of Daphnia pulex.</title>
        <authorList>
            <person name="Colbourne J.K."/>
            <person name="Pfrender M.E."/>
            <person name="Gilbert D."/>
            <person name="Thomas W.K."/>
            <person name="Tucker A."/>
            <person name="Oakley T.H."/>
            <person name="Tokishita S."/>
            <person name="Aerts A."/>
            <person name="Arnold G.J."/>
            <person name="Basu M.K."/>
            <person name="Bauer D.J."/>
            <person name="Caceres C.E."/>
            <person name="Carmel L."/>
            <person name="Casola C."/>
            <person name="Choi J.H."/>
            <person name="Detter J.C."/>
            <person name="Dong Q."/>
            <person name="Dusheyko S."/>
            <person name="Eads B.D."/>
            <person name="Frohlich T."/>
            <person name="Geiler-Samerotte K.A."/>
            <person name="Gerlach D."/>
            <person name="Hatcher P."/>
            <person name="Jogdeo S."/>
            <person name="Krijgsveld J."/>
            <person name="Kriventseva E.V."/>
            <person name="Kultz D."/>
            <person name="Laforsch C."/>
            <person name="Lindquist E."/>
            <person name="Lopez J."/>
            <person name="Manak J.R."/>
            <person name="Muller J."/>
            <person name="Pangilinan J."/>
            <person name="Patwardhan R.P."/>
            <person name="Pitluck S."/>
            <person name="Pritham E.J."/>
            <person name="Rechtsteiner A."/>
            <person name="Rho M."/>
            <person name="Rogozin I.B."/>
            <person name="Sakarya O."/>
            <person name="Salamov A."/>
            <person name="Schaack S."/>
            <person name="Shapiro H."/>
            <person name="Shiga Y."/>
            <person name="Skalitzky C."/>
            <person name="Smith Z."/>
            <person name="Souvorov A."/>
            <person name="Sung W."/>
            <person name="Tang Z."/>
            <person name="Tsuchiya D."/>
            <person name="Tu H."/>
            <person name="Vos H."/>
            <person name="Wang M."/>
            <person name="Wolf Y.I."/>
            <person name="Yamagata H."/>
            <person name="Yamada T."/>
            <person name="Ye Y."/>
            <person name="Shaw J.R."/>
            <person name="Andrews J."/>
            <person name="Crease T.J."/>
            <person name="Tang H."/>
            <person name="Lucas S.M."/>
            <person name="Robertson H.M."/>
            <person name="Bork P."/>
            <person name="Koonin E.V."/>
            <person name="Zdobnov E.M."/>
            <person name="Grigoriev I.V."/>
            <person name="Lynch M."/>
            <person name="Boore J.L."/>
        </authorList>
    </citation>
    <scope>NUCLEOTIDE SEQUENCE [LARGE SCALE GENOMIC DNA]</scope>
</reference>
<feature type="coiled-coil region" evidence="1">
    <location>
        <begin position="1264"/>
        <end position="1291"/>
    </location>
</feature>
<dbReference type="Proteomes" id="UP000000305">
    <property type="component" value="Unassembled WGS sequence"/>
</dbReference>
<dbReference type="HOGENOM" id="CLU_252590_0_0_1"/>
<keyword evidence="1" id="KW-0175">Coiled coil</keyword>
<evidence type="ECO:0000313" key="2">
    <source>
        <dbReference type="EMBL" id="EFX81816.1"/>
    </source>
</evidence>
<dbReference type="InParanoid" id="E9GFG0"/>
<proteinExistence type="predicted"/>
<dbReference type="PANTHER" id="PTHR33099:SF7">
    <property type="entry name" value="MYND-TYPE DOMAIN-CONTAINING PROTEIN"/>
    <property type="match status" value="1"/>
</dbReference>
<dbReference type="EMBL" id="GL732542">
    <property type="protein sequence ID" value="EFX81816.1"/>
    <property type="molecule type" value="Genomic_DNA"/>
</dbReference>
<keyword evidence="3" id="KW-1185">Reference proteome</keyword>
<name>E9GFG0_DAPPU</name>
<protein>
    <submittedName>
        <fullName evidence="2">Uncharacterized protein</fullName>
    </submittedName>
</protein>
<accession>E9GFG0</accession>
<dbReference type="OrthoDB" id="5971311at2759"/>
<dbReference type="PhylomeDB" id="E9GFG0"/>
<dbReference type="KEGG" id="dpx:DAPPUDRAFT_102106"/>
<evidence type="ECO:0000256" key="1">
    <source>
        <dbReference type="SAM" id="Coils"/>
    </source>
</evidence>
<organism evidence="2 3">
    <name type="scientific">Daphnia pulex</name>
    <name type="common">Water flea</name>
    <dbReference type="NCBI Taxonomy" id="6669"/>
    <lineage>
        <taxon>Eukaryota</taxon>
        <taxon>Metazoa</taxon>
        <taxon>Ecdysozoa</taxon>
        <taxon>Arthropoda</taxon>
        <taxon>Crustacea</taxon>
        <taxon>Branchiopoda</taxon>
        <taxon>Diplostraca</taxon>
        <taxon>Cladocera</taxon>
        <taxon>Anomopoda</taxon>
        <taxon>Daphniidae</taxon>
        <taxon>Daphnia</taxon>
    </lineage>
</organism>